<dbReference type="EMBL" id="BNJK01000001">
    <property type="protein sequence ID" value="GHO90572.1"/>
    <property type="molecule type" value="Genomic_DNA"/>
</dbReference>
<protein>
    <submittedName>
        <fullName evidence="1">Uncharacterized protein</fullName>
    </submittedName>
</protein>
<name>A0A8J3N0R9_9CHLR</name>
<comment type="caution">
    <text evidence="1">The sequence shown here is derived from an EMBL/GenBank/DDBJ whole genome shotgun (WGS) entry which is preliminary data.</text>
</comment>
<reference evidence="1" key="1">
    <citation type="submission" date="2020-10" db="EMBL/GenBank/DDBJ databases">
        <title>Taxonomic study of unclassified bacteria belonging to the class Ktedonobacteria.</title>
        <authorList>
            <person name="Yabe S."/>
            <person name="Wang C.M."/>
            <person name="Zheng Y."/>
            <person name="Sakai Y."/>
            <person name="Cavaletti L."/>
            <person name="Monciardini P."/>
            <person name="Donadio S."/>
        </authorList>
    </citation>
    <scope>NUCLEOTIDE SEQUENCE</scope>
    <source>
        <strain evidence="1">ID150040</strain>
    </source>
</reference>
<organism evidence="1 2">
    <name type="scientific">Reticulibacter mediterranei</name>
    <dbReference type="NCBI Taxonomy" id="2778369"/>
    <lineage>
        <taxon>Bacteria</taxon>
        <taxon>Bacillati</taxon>
        <taxon>Chloroflexota</taxon>
        <taxon>Ktedonobacteria</taxon>
        <taxon>Ktedonobacterales</taxon>
        <taxon>Reticulibacteraceae</taxon>
        <taxon>Reticulibacter</taxon>
    </lineage>
</organism>
<gene>
    <name evidence="1" type="ORF">KSF_006200</name>
</gene>
<evidence type="ECO:0000313" key="1">
    <source>
        <dbReference type="EMBL" id="GHO90572.1"/>
    </source>
</evidence>
<accession>A0A8J3N0R9</accession>
<dbReference type="AlphaFoldDB" id="A0A8J3N0R9"/>
<dbReference type="RefSeq" id="WP_220201523.1">
    <property type="nucleotide sequence ID" value="NZ_BNJK01000001.1"/>
</dbReference>
<proteinExistence type="predicted"/>
<keyword evidence="2" id="KW-1185">Reference proteome</keyword>
<evidence type="ECO:0000313" key="2">
    <source>
        <dbReference type="Proteomes" id="UP000597444"/>
    </source>
</evidence>
<dbReference type="Proteomes" id="UP000597444">
    <property type="component" value="Unassembled WGS sequence"/>
</dbReference>
<sequence>MRKKTKEQAKQPVLLTPSDEYLWIPVKSLERNDTIVIADVEVKVQNIEHRDSEWHVTYLDSTTRSRTEQLYNGHDQVYVKTTDAIRARLNPTE</sequence>